<accession>A0A7H0I5G9</accession>
<evidence type="ECO:0000256" key="2">
    <source>
        <dbReference type="ARBA" id="ARBA00022450"/>
    </source>
</evidence>
<dbReference type="Pfam" id="PF16197">
    <property type="entry name" value="KAsynt_C_assoc"/>
    <property type="match status" value="2"/>
</dbReference>
<evidence type="ECO:0000313" key="14">
    <source>
        <dbReference type="Proteomes" id="UP000516052"/>
    </source>
</evidence>
<keyword evidence="7" id="KW-0012">Acyltransferase</keyword>
<dbReference type="InterPro" id="IPR001227">
    <property type="entry name" value="Ac_transferase_dom_sf"/>
</dbReference>
<dbReference type="Gene3D" id="3.40.47.10">
    <property type="match status" value="2"/>
</dbReference>
<evidence type="ECO:0000259" key="10">
    <source>
        <dbReference type="PROSITE" id="PS50075"/>
    </source>
</evidence>
<keyword evidence="5" id="KW-0045">Antibiotic biosynthesis</keyword>
<proteinExistence type="predicted"/>
<protein>
    <submittedName>
        <fullName evidence="13">SDR family NAD(P)-dependent oxidoreductase</fullName>
    </submittedName>
</protein>
<organism evidence="13 14">
    <name type="scientific">Streptomyces roseirectus</name>
    <dbReference type="NCBI Taxonomy" id="2768066"/>
    <lineage>
        <taxon>Bacteria</taxon>
        <taxon>Bacillati</taxon>
        <taxon>Actinomycetota</taxon>
        <taxon>Actinomycetes</taxon>
        <taxon>Kitasatosporales</taxon>
        <taxon>Streptomycetaceae</taxon>
        <taxon>Streptomyces</taxon>
    </lineage>
</organism>
<dbReference type="SMART" id="SM00822">
    <property type="entry name" value="PKS_KR"/>
    <property type="match status" value="1"/>
</dbReference>
<dbReference type="InterPro" id="IPR016036">
    <property type="entry name" value="Malonyl_transacylase_ACP-bd"/>
</dbReference>
<feature type="domain" description="Carrier" evidence="10">
    <location>
        <begin position="2639"/>
        <end position="2714"/>
    </location>
</feature>
<dbReference type="PROSITE" id="PS52019">
    <property type="entry name" value="PKS_MFAS_DH"/>
    <property type="match status" value="1"/>
</dbReference>
<dbReference type="InterPro" id="IPR014031">
    <property type="entry name" value="Ketoacyl_synth_C"/>
</dbReference>
<dbReference type="InterPro" id="IPR032821">
    <property type="entry name" value="PKS_assoc"/>
</dbReference>
<dbReference type="GO" id="GO:0004312">
    <property type="term" value="F:fatty acid synthase activity"/>
    <property type="evidence" value="ECO:0007669"/>
    <property type="project" value="TreeGrafter"/>
</dbReference>
<dbReference type="PANTHER" id="PTHR43775:SF51">
    <property type="entry name" value="INACTIVE PHENOLPHTHIOCEROL SYNTHESIS POLYKETIDE SYNTHASE TYPE I PKS1-RELATED"/>
    <property type="match status" value="1"/>
</dbReference>
<dbReference type="KEGG" id="sroi:IAG44_00105"/>
<dbReference type="InterPro" id="IPR036736">
    <property type="entry name" value="ACP-like_sf"/>
</dbReference>
<dbReference type="RefSeq" id="WP_187745078.1">
    <property type="nucleotide sequence ID" value="NZ_CP060828.1"/>
</dbReference>
<dbReference type="Pfam" id="PF08659">
    <property type="entry name" value="KR"/>
    <property type="match status" value="1"/>
</dbReference>
<dbReference type="InterPro" id="IPR006162">
    <property type="entry name" value="Ppantetheine_attach_site"/>
</dbReference>
<feature type="region of interest" description="Disordered" evidence="9">
    <location>
        <begin position="431"/>
        <end position="495"/>
    </location>
</feature>
<dbReference type="SUPFAM" id="SSF55048">
    <property type="entry name" value="Probable ACP-binding domain of malonyl-CoA ACP transacylase"/>
    <property type="match status" value="2"/>
</dbReference>
<dbReference type="InterPro" id="IPR009081">
    <property type="entry name" value="PP-bd_ACP"/>
</dbReference>
<dbReference type="SUPFAM" id="SSF53901">
    <property type="entry name" value="Thiolase-like"/>
    <property type="match status" value="2"/>
</dbReference>
<dbReference type="InterPro" id="IPR020841">
    <property type="entry name" value="PKS_Beta-ketoAc_synthase_dom"/>
</dbReference>
<dbReference type="EMBL" id="CP060828">
    <property type="protein sequence ID" value="QNP68035.1"/>
    <property type="molecule type" value="Genomic_DNA"/>
</dbReference>
<dbReference type="PROSITE" id="PS52004">
    <property type="entry name" value="KS3_2"/>
    <property type="match status" value="2"/>
</dbReference>
<dbReference type="GO" id="GO:0031177">
    <property type="term" value="F:phosphopantetheine binding"/>
    <property type="evidence" value="ECO:0007669"/>
    <property type="project" value="InterPro"/>
</dbReference>
<dbReference type="Gene3D" id="3.40.366.10">
    <property type="entry name" value="Malonyl-Coenzyme A Acyl Carrier Protein, domain 2"/>
    <property type="match status" value="2"/>
</dbReference>
<dbReference type="Pfam" id="PF00550">
    <property type="entry name" value="PP-binding"/>
    <property type="match status" value="2"/>
</dbReference>
<dbReference type="InterPro" id="IPR013968">
    <property type="entry name" value="PKS_KR"/>
</dbReference>
<dbReference type="InterPro" id="IPR018201">
    <property type="entry name" value="Ketoacyl_synth_AS"/>
</dbReference>
<dbReference type="SMART" id="SM00823">
    <property type="entry name" value="PKS_PP"/>
    <property type="match status" value="2"/>
</dbReference>
<dbReference type="Pfam" id="PF22953">
    <property type="entry name" value="SpnB_Rossmann"/>
    <property type="match status" value="1"/>
</dbReference>
<dbReference type="CDD" id="cd00833">
    <property type="entry name" value="PKS"/>
    <property type="match status" value="2"/>
</dbReference>
<comment type="caution">
    <text evidence="8">Lacks conserved residue(s) required for the propagation of feature annotation.</text>
</comment>
<dbReference type="PROSITE" id="PS00606">
    <property type="entry name" value="KS3_1"/>
    <property type="match status" value="1"/>
</dbReference>
<evidence type="ECO:0000256" key="9">
    <source>
        <dbReference type="SAM" id="MobiDB-lite"/>
    </source>
</evidence>
<evidence type="ECO:0000259" key="11">
    <source>
        <dbReference type="PROSITE" id="PS52004"/>
    </source>
</evidence>
<dbReference type="Pfam" id="PF00698">
    <property type="entry name" value="Acyl_transf_1"/>
    <property type="match status" value="2"/>
</dbReference>
<keyword evidence="14" id="KW-1185">Reference proteome</keyword>
<dbReference type="InterPro" id="IPR014043">
    <property type="entry name" value="Acyl_transferase_dom"/>
</dbReference>
<evidence type="ECO:0000256" key="5">
    <source>
        <dbReference type="ARBA" id="ARBA00023194"/>
    </source>
</evidence>
<dbReference type="GO" id="GO:0006633">
    <property type="term" value="P:fatty acid biosynthetic process"/>
    <property type="evidence" value="ECO:0007669"/>
    <property type="project" value="InterPro"/>
</dbReference>
<dbReference type="Gene3D" id="3.40.50.720">
    <property type="entry name" value="NAD(P)-binding Rossmann-like Domain"/>
    <property type="match status" value="1"/>
</dbReference>
<evidence type="ECO:0000256" key="1">
    <source>
        <dbReference type="ARBA" id="ARBA00004792"/>
    </source>
</evidence>
<evidence type="ECO:0000256" key="8">
    <source>
        <dbReference type="PROSITE-ProRule" id="PRU01363"/>
    </source>
</evidence>
<dbReference type="FunFam" id="3.40.366.10:FF:000002">
    <property type="entry name" value="Probable polyketide synthase 2"/>
    <property type="match status" value="2"/>
</dbReference>
<evidence type="ECO:0000256" key="4">
    <source>
        <dbReference type="ARBA" id="ARBA00022679"/>
    </source>
</evidence>
<dbReference type="SUPFAM" id="SSF51735">
    <property type="entry name" value="NAD(P)-binding Rossmann-fold domains"/>
    <property type="match status" value="2"/>
</dbReference>
<dbReference type="Gene3D" id="3.30.70.3290">
    <property type="match status" value="3"/>
</dbReference>
<dbReference type="Gene3D" id="3.10.129.110">
    <property type="entry name" value="Polyketide synthase dehydratase"/>
    <property type="match status" value="1"/>
</dbReference>
<feature type="domain" description="PKS/mFAS DH" evidence="12">
    <location>
        <begin position="1919"/>
        <end position="2191"/>
    </location>
</feature>
<keyword evidence="4" id="KW-0808">Transferase</keyword>
<evidence type="ECO:0000256" key="6">
    <source>
        <dbReference type="ARBA" id="ARBA00023268"/>
    </source>
</evidence>
<reference evidence="13 14" key="1">
    <citation type="submission" date="2020-08" db="EMBL/GenBank/DDBJ databases">
        <title>A novel species.</title>
        <authorList>
            <person name="Gao J."/>
        </authorList>
    </citation>
    <scope>NUCLEOTIDE SEQUENCE [LARGE SCALE GENOMIC DNA]</scope>
    <source>
        <strain evidence="13 14">CRXT-G-22</strain>
    </source>
</reference>
<dbReference type="SMART" id="SM00825">
    <property type="entry name" value="PKS_KS"/>
    <property type="match status" value="2"/>
</dbReference>
<evidence type="ECO:0000313" key="13">
    <source>
        <dbReference type="EMBL" id="QNP68035.1"/>
    </source>
</evidence>
<keyword evidence="3" id="KW-0597">Phosphoprotein</keyword>
<dbReference type="Proteomes" id="UP000516052">
    <property type="component" value="Chromosome"/>
</dbReference>
<evidence type="ECO:0000256" key="3">
    <source>
        <dbReference type="ARBA" id="ARBA00022553"/>
    </source>
</evidence>
<dbReference type="InterPro" id="IPR014030">
    <property type="entry name" value="Ketoacyl_synth_N"/>
</dbReference>
<dbReference type="Pfam" id="PF00109">
    <property type="entry name" value="ketoacyl-synt"/>
    <property type="match status" value="2"/>
</dbReference>
<feature type="region of interest" description="N-terminal hotdog fold" evidence="8">
    <location>
        <begin position="1919"/>
        <end position="2035"/>
    </location>
</feature>
<dbReference type="PROSITE" id="PS50075">
    <property type="entry name" value="CARRIER"/>
    <property type="match status" value="2"/>
</dbReference>
<dbReference type="InterPro" id="IPR042104">
    <property type="entry name" value="PKS_dehydratase_sf"/>
</dbReference>
<feature type="domain" description="Ketosynthase family 3 (KS3)" evidence="11">
    <location>
        <begin position="1047"/>
        <end position="1457"/>
    </location>
</feature>
<dbReference type="InterPro" id="IPR016039">
    <property type="entry name" value="Thiolase-like"/>
</dbReference>
<dbReference type="InterPro" id="IPR050091">
    <property type="entry name" value="PKS_NRPS_Biosynth_Enz"/>
</dbReference>
<keyword evidence="6" id="KW-0511">Multifunctional enzyme</keyword>
<dbReference type="InterPro" id="IPR057326">
    <property type="entry name" value="KR_dom"/>
</dbReference>
<name>A0A7H0I5G9_9ACTN</name>
<dbReference type="FunFam" id="1.10.1200.10:FF:000007">
    <property type="entry name" value="Probable polyketide synthase pks17"/>
    <property type="match status" value="1"/>
</dbReference>
<dbReference type="InterPro" id="IPR055123">
    <property type="entry name" value="SpnB-like_Rossmann"/>
</dbReference>
<dbReference type="Pfam" id="PF14765">
    <property type="entry name" value="PS-DH"/>
    <property type="match status" value="1"/>
</dbReference>
<feature type="region of interest" description="Disordered" evidence="9">
    <location>
        <begin position="37"/>
        <end position="57"/>
    </location>
</feature>
<feature type="region of interest" description="Disordered" evidence="9">
    <location>
        <begin position="2611"/>
        <end position="2631"/>
    </location>
</feature>
<dbReference type="Pfam" id="PF02801">
    <property type="entry name" value="Ketoacyl-synt_C"/>
    <property type="match status" value="2"/>
</dbReference>
<dbReference type="SMART" id="SM00826">
    <property type="entry name" value="PKS_DH"/>
    <property type="match status" value="1"/>
</dbReference>
<dbReference type="InterPro" id="IPR049551">
    <property type="entry name" value="PKS_DH_C"/>
</dbReference>
<dbReference type="InterPro" id="IPR020807">
    <property type="entry name" value="PKS_DH"/>
</dbReference>
<dbReference type="InterPro" id="IPR049552">
    <property type="entry name" value="PKS_DH_N"/>
</dbReference>
<feature type="region of interest" description="C-terminal hotdog fold" evidence="8">
    <location>
        <begin position="2044"/>
        <end position="2191"/>
    </location>
</feature>
<gene>
    <name evidence="13" type="ORF">IAG44_00105</name>
</gene>
<dbReference type="CDD" id="cd08956">
    <property type="entry name" value="KR_3_FAS_SDR_x"/>
    <property type="match status" value="1"/>
</dbReference>
<dbReference type="SMART" id="SM00827">
    <property type="entry name" value="PKS_AT"/>
    <property type="match status" value="2"/>
</dbReference>
<dbReference type="PROSITE" id="PS00012">
    <property type="entry name" value="PHOSPHOPANTETHEINE"/>
    <property type="match status" value="1"/>
</dbReference>
<feature type="compositionally biased region" description="Polar residues" evidence="9">
    <location>
        <begin position="436"/>
        <end position="449"/>
    </location>
</feature>
<dbReference type="InterPro" id="IPR049900">
    <property type="entry name" value="PKS_mFAS_DH"/>
</dbReference>
<evidence type="ECO:0000259" key="12">
    <source>
        <dbReference type="PROSITE" id="PS52019"/>
    </source>
</evidence>
<comment type="pathway">
    <text evidence="1">Antibiotic biosynthesis.</text>
</comment>
<dbReference type="InterPro" id="IPR020806">
    <property type="entry name" value="PKS_PP-bd"/>
</dbReference>
<dbReference type="Pfam" id="PF21089">
    <property type="entry name" value="PKS_DH_N"/>
    <property type="match status" value="1"/>
</dbReference>
<evidence type="ECO:0000256" key="7">
    <source>
        <dbReference type="ARBA" id="ARBA00023315"/>
    </source>
</evidence>
<dbReference type="GO" id="GO:0033068">
    <property type="term" value="P:macrolide biosynthetic process"/>
    <property type="evidence" value="ECO:0007669"/>
    <property type="project" value="UniProtKB-ARBA"/>
</dbReference>
<dbReference type="InterPro" id="IPR016035">
    <property type="entry name" value="Acyl_Trfase/lysoPLipase"/>
</dbReference>
<dbReference type="SUPFAM" id="SSF47336">
    <property type="entry name" value="ACP-like"/>
    <property type="match status" value="2"/>
</dbReference>
<dbReference type="InterPro" id="IPR036291">
    <property type="entry name" value="NAD(P)-bd_dom_sf"/>
</dbReference>
<feature type="domain" description="Carrier" evidence="10">
    <location>
        <begin position="958"/>
        <end position="1033"/>
    </location>
</feature>
<feature type="region of interest" description="Disordered" evidence="9">
    <location>
        <begin position="2795"/>
        <end position="2816"/>
    </location>
</feature>
<dbReference type="FunFam" id="3.40.47.10:FF:000019">
    <property type="entry name" value="Polyketide synthase type I"/>
    <property type="match status" value="1"/>
</dbReference>
<feature type="compositionally biased region" description="Low complexity" evidence="9">
    <location>
        <begin position="465"/>
        <end position="482"/>
    </location>
</feature>
<dbReference type="PANTHER" id="PTHR43775">
    <property type="entry name" value="FATTY ACID SYNTHASE"/>
    <property type="match status" value="1"/>
</dbReference>
<keyword evidence="2" id="KW-0596">Phosphopantetheine</keyword>
<sequence>MPGAFEETQPVAVVGLACRLPGAATPQEFAALLARGDDAVTEPPTERRDNWPDDPDIPTRAGFLARVDTFDAPFFGISPREAAALDPQQRLLLELGWEALEHAGIPPAALDGTSTGVYVGSLADDWARLTQRQGPDALTAHTFTGVQRSLLANRLSYTLGLTGPSLTVDSGQSSSLVAVHLAAESLRRGECEIALCGGVNLILTPDSTRAVHRLGALSPDGRCHTFDADANGYVRGEGGGLVVLKPLERALADGDRVHAVIRGSAVNNDGGGTALTAPDAGAQREVVQAACRRAGVAFSDVQYVELHGTGTPTGDPVEAAALGAALGTGRPPERALRVGSVKTNIGHLEGAAGIAGLIKTVLCLRDGRHAPTLHHTTPHPLIPLTELGLTVQRTAEDWPTVDGQRLAGVSSFGLGGTNCHVVLGSGPLERAREAAQTPTAGPQSLTAEPQTPAAGPHALAGAEQAPAAVREPSAAAAHAPAPVGETPGAAARAGETPAPWVLSARTPDALADQALRLLDAAPEAAASPDAVAHALLTTRTAFPHRAVILAADARTRREALAALAEGRPSPAAVTTPAPAGQGPGPVFVFPGQGSQWPGMAVRLLDEEPAFAAAWHRCAEAIARCADWDLTDVVRQAPGAPGLDRVDVLQPVLWAVMVSLAELWRAYGVEPAAVVGHSQGEVAAAVVAGALSFEDGAEVAVRRAELIRRELSGKGGMAAVWESADAVTARLATLGGGVEIAAVNGPESVVVAGDTEGLRALLASCAADEVRVREVAVDYASHSSHVEAIRDGLRTALADLTPRPFEVPFHSAVLPGTVDPLPDGEYWYRNLREPVSFAAAVTALAEAGHRTFIEISPHPVLAPALAATAEAAGVQAAVVPTLRRDDGGPDRVAASLAQAYVHGVDVDWTRTLQGPYERVELPTYPFQRSRHWLTGAAVADEAPAAFEAPEPVRRARPPADTLDLVRAEAAAVLGHAGTADVGPHLTFKDLGFDSHLALELRGRLAAATGRTLPTTLLFDHPTPAELARHLSDEPSKAVQDKAMGRDDGDPVVIVGMACRLPGGITDPERLWQALGDGFDAVGAPPADRGWTAEGHRGGFLADAGEFDADLFGISPREALAMDPQQRLLLETAWEALERAGIAPTALRGTRTGVYVGAMSQEYGPRLSDAPDDLRGHLLTGTTAGVLSGRLSYVFGCEGPAVTVDTACSSSLVALHLAAESVRRGESALALVAGVTVMAAPGLFSEFSRQGGLSPDGRCKAFGSGADGTGWSEGVGVLLVECLSEARRAGHPVLAVVRGSAINQDGASNGLTAPNGLAQQRVIQDALADAGLAPGDVDAVEAHGTGTKLGDPIEAHALLATYGQDRERPLYLGSLKSNIGHAQAAAGVAGVIKTVLALHHGELPRTLHADEPSAYVDWASGAVELLTRSREWPETGRPRRAGVSSFGISGTNAHVVLEQAPTTQLPPTAPESTTPVPLVLSAATPEALNAQAARLRARLTDDTELTSLAHALATTRAPLPHRAAVLTGDRDRLHTDLAALAAGDATPTAPRAQAEDGATAFLFTGQGSQRPRMGLELYEAQPAFRAALDEIAAHLDPLLPHPLLTLLADETGLLDRTEFAQPALFAVEVALFRLLEHWGIVPDHLLGHSVGELAAAHVAGVLSLADACALVAARGRLMQALPATGAMIAVEATEDELLPELAGHEGEFTLAAVNGPGSVVVSGDADGVRDLAARWKARGRRTRELRVSHAFHSPHMDPMLAQFAVAAAEAAYRAPELSVISDLTGAKATEEELCSPDTWVRHVRGTVRFHDGVRELRTLGVTRFVELGPDGVLTAMVRDAFDDATVIPVLRRDHPEPDTAATALARLHLTGHSPDWAAVFAGHPPADPAHLPTYAFDRHRYWLTPGPPATATAPGTSPLSHPVLTSLTSVAGGQTLLTGRISHRTGPWLADRTVGGRALVPDAVLLDLALTAARETGATRVATLRPVTPLDLPPDTALDVQVLVDADSLRVHTRPATGDVPWTLHAEGTLDTQGPAEEVPWEQAGAVELDIDAPYDRLAASGVLYGPAYRALRTARRNADTGTVSAELTVPDEGFTLHPALLDSLERLLTADDETPALGTEYRDVHVPGPATGTLRALLTPAGILLADTEGRTVAAVGAILPRPLPETDAVGPYGADRPYALEWRAVEAPHTVTDARWAVVGEAVDPHALPGAVHHADLDTPDADVVVVGCGAKATGADGARDAAHHALATVRTWLADERRAEARLIVATRRAVAPDGGDCAPEQAPVWGLLRSAQTEHPGRFVLVDLDDHPESAAALPAALATGEPQLALRRGKLYAPRLTRPTATPDQGPALDPDGTVLVTGGTGGLGRLVARRLAERHGVRHLLLLSRSGGDADGLAAELGLPAGVHLTVAACDAADRDQLAAVLAAVPEDAPLTAVVHTAGVVHDATVEAADPADLDRVLRPKADAAWHLHELTAGHHLAAFVLFSSVSGVTGAAGQGSYAAANTFLDALAHHRRAAGLPAVSLAWGPWAPTGGMTGKLTATDLDRMRRGGLLPLTADHGLALFDTALRDRAAPLLLPLALSLPDVRRAAHEGTASPLYRELVGTAWRSPTEQTPDAAPEPDLPRQLAGTPAPEREALLLDRVRAHAAAVLGHRDGRRVEPGRTFKELGFDSLMGVELRNRLTAAAGRRMPAGLLFNHPTPTAVARHLRDTLAPAPADGSLTETLDALESLMTTGHPEQLADTADRLRLLLAHCEERTAVLTPAGHPAPGTDHGVRQTLAEASVDELFSFIDQELGQGPGPHSTANSHSREGEE</sequence>
<dbReference type="Gene3D" id="1.10.1200.10">
    <property type="entry name" value="ACP-like"/>
    <property type="match status" value="2"/>
</dbReference>
<dbReference type="GO" id="GO:0004315">
    <property type="term" value="F:3-oxoacyl-[acyl-carrier-protein] synthase activity"/>
    <property type="evidence" value="ECO:0007669"/>
    <property type="project" value="InterPro"/>
</dbReference>
<feature type="domain" description="Ketosynthase family 3 (KS3)" evidence="11">
    <location>
        <begin position="8"/>
        <end position="425"/>
    </location>
</feature>
<dbReference type="SUPFAM" id="SSF52151">
    <property type="entry name" value="FabD/lysophospholipase-like"/>
    <property type="match status" value="2"/>
</dbReference>